<dbReference type="EMBL" id="CP075371">
    <property type="protein sequence ID" value="QVT80451.1"/>
    <property type="molecule type" value="Genomic_DNA"/>
</dbReference>
<feature type="region of interest" description="Disordered" evidence="1">
    <location>
        <begin position="178"/>
        <end position="197"/>
    </location>
</feature>
<keyword evidence="3" id="KW-1185">Reference proteome</keyword>
<proteinExistence type="predicted"/>
<evidence type="ECO:0000313" key="2">
    <source>
        <dbReference type="EMBL" id="QVT80451.1"/>
    </source>
</evidence>
<evidence type="ECO:0000256" key="1">
    <source>
        <dbReference type="SAM" id="MobiDB-lite"/>
    </source>
</evidence>
<gene>
    <name evidence="2" type="ORF">ENKNEFLB_02850</name>
</gene>
<sequence>MALDSKDRAFRCDAISRIDYKTLTMDRVLTAFLGRLWHHGVPSRMARANELTVDDYVYLLTDEAYQDKFDGFNNNEDISRRWAATHLLDLVNRGRVTEGVAGPRPLHGFAYRLRNSRRSRPYGADEQLYELLAVNGTAVEMLRSFFFADIDPVTGKPVPGPDIDVESQALLSMVAATRGDAQDRAETTPRKEQHQPCRQPADLLAEDVLRLLLHREFMPRTVLVEHLKVLLSFHMALYHLRMFKLIPAAVRGAAVDPSCRSGHQPGGSVPTCHTF</sequence>
<dbReference type="InterPro" id="IPR058120">
    <property type="entry name" value="MADS7"/>
</dbReference>
<protein>
    <submittedName>
        <fullName evidence="2">Uncharacterized protein</fullName>
    </submittedName>
</protein>
<feature type="compositionally biased region" description="Basic and acidic residues" evidence="1">
    <location>
        <begin position="180"/>
        <end position="195"/>
    </location>
</feature>
<accession>A0ABX8EIY8</accession>
<dbReference type="Pfam" id="PF26611">
    <property type="entry name" value="MAD7"/>
    <property type="match status" value="1"/>
</dbReference>
<reference evidence="2 3" key="1">
    <citation type="submission" date="2021-05" db="EMBL/GenBank/DDBJ databases">
        <title>Complete genome of Nocardioides aquaticus KCTC 9944T isolated from meromictic and hypersaline Ekho Lake, Antarctica.</title>
        <authorList>
            <person name="Hwang K."/>
            <person name="Kim K.M."/>
            <person name="Choe H."/>
        </authorList>
    </citation>
    <scope>NUCLEOTIDE SEQUENCE [LARGE SCALE GENOMIC DNA]</scope>
    <source>
        <strain evidence="2 3">KCTC 9944</strain>
    </source>
</reference>
<organism evidence="2 3">
    <name type="scientific">Nocardioides aquaticus</name>
    <dbReference type="NCBI Taxonomy" id="160826"/>
    <lineage>
        <taxon>Bacteria</taxon>
        <taxon>Bacillati</taxon>
        <taxon>Actinomycetota</taxon>
        <taxon>Actinomycetes</taxon>
        <taxon>Propionibacteriales</taxon>
        <taxon>Nocardioidaceae</taxon>
        <taxon>Nocardioides</taxon>
    </lineage>
</organism>
<evidence type="ECO:0000313" key="3">
    <source>
        <dbReference type="Proteomes" id="UP000679307"/>
    </source>
</evidence>
<name>A0ABX8EIY8_9ACTN</name>
<dbReference type="RefSeq" id="WP_214055997.1">
    <property type="nucleotide sequence ID" value="NZ_CP075371.1"/>
</dbReference>
<dbReference type="Proteomes" id="UP000679307">
    <property type="component" value="Chromosome"/>
</dbReference>